<organism evidence="1 2">
    <name type="scientific">Herbaspirillum huttiense subsp. lycopersici</name>
    <dbReference type="NCBI Taxonomy" id="3074428"/>
    <lineage>
        <taxon>Bacteria</taxon>
        <taxon>Pseudomonadati</taxon>
        <taxon>Pseudomonadota</taxon>
        <taxon>Betaproteobacteria</taxon>
        <taxon>Burkholderiales</taxon>
        <taxon>Oxalobacteraceae</taxon>
        <taxon>Herbaspirillum</taxon>
    </lineage>
</organism>
<name>A0ABU2ENA1_9BURK</name>
<protein>
    <submittedName>
        <fullName evidence="1">Uncharacterized protein</fullName>
    </submittedName>
</protein>
<proteinExistence type="predicted"/>
<sequence>MPTLNEGAKEARRTIKQFQHYLNSPRLVPDQCYRMSSATYPLVCHVNQVTALYLSKNYCVIPLFLQRAYEQLGRSTPERVSEPYRGLVHDYLAHVAQFILAYDCLAADERHLVEFIPKPLLAAVPGPLPEDLMVPGEF</sequence>
<reference evidence="1" key="1">
    <citation type="submission" date="2023-09" db="EMBL/GenBank/DDBJ databases">
        <title>Description of first Herbaspirillum huttiense subsp. nephrolepsisexaltata and Herbaspirillum huttiense subsp. lycopersicon.</title>
        <authorList>
            <person name="Poudel M."/>
            <person name="Sharma A."/>
            <person name="Goss E."/>
            <person name="Tapia J.H."/>
            <person name="Harmon C.M."/>
            <person name="Jones J.B."/>
        </authorList>
    </citation>
    <scope>NUCLEOTIDE SEQUENCE</scope>
    <source>
        <strain evidence="1">SE1</strain>
    </source>
</reference>
<dbReference type="EMBL" id="JAVLSJ010000006">
    <property type="protein sequence ID" value="MDR9849297.1"/>
    <property type="molecule type" value="Genomic_DNA"/>
</dbReference>
<evidence type="ECO:0000313" key="1">
    <source>
        <dbReference type="EMBL" id="MDR9849297.1"/>
    </source>
</evidence>
<keyword evidence="2" id="KW-1185">Reference proteome</keyword>
<evidence type="ECO:0000313" key="2">
    <source>
        <dbReference type="Proteomes" id="UP001246576"/>
    </source>
</evidence>
<dbReference type="Proteomes" id="UP001246576">
    <property type="component" value="Unassembled WGS sequence"/>
</dbReference>
<dbReference type="RefSeq" id="WP_134040184.1">
    <property type="nucleotide sequence ID" value="NZ_JAVLSJ010000006.1"/>
</dbReference>
<gene>
    <name evidence="1" type="ORF">RI048_13780</name>
</gene>
<accession>A0ABU2ENA1</accession>
<comment type="caution">
    <text evidence="1">The sequence shown here is derived from an EMBL/GenBank/DDBJ whole genome shotgun (WGS) entry which is preliminary data.</text>
</comment>